<dbReference type="RefSeq" id="WP_202063313.1">
    <property type="nucleotide sequence ID" value="NZ_JAEQMY010000041.1"/>
</dbReference>
<dbReference type="EMBL" id="JAEQMY010000041">
    <property type="protein sequence ID" value="MBL0406443.1"/>
    <property type="molecule type" value="Genomic_DNA"/>
</dbReference>
<comment type="caution">
    <text evidence="2">The sequence shown here is derived from an EMBL/GenBank/DDBJ whole genome shotgun (WGS) entry which is preliminary data.</text>
</comment>
<dbReference type="AlphaFoldDB" id="A0A936Z8S0"/>
<evidence type="ECO:0000256" key="1">
    <source>
        <dbReference type="SAM" id="SignalP"/>
    </source>
</evidence>
<dbReference type="Proteomes" id="UP000605848">
    <property type="component" value="Unassembled WGS sequence"/>
</dbReference>
<reference evidence="2" key="1">
    <citation type="submission" date="2021-01" db="EMBL/GenBank/DDBJ databases">
        <title>Microvirga sp.</title>
        <authorList>
            <person name="Kim M.K."/>
        </authorList>
    </citation>
    <scope>NUCLEOTIDE SEQUENCE</scope>
    <source>
        <strain evidence="2">5420S-16</strain>
    </source>
</reference>
<evidence type="ECO:0000313" key="3">
    <source>
        <dbReference type="Proteomes" id="UP000605848"/>
    </source>
</evidence>
<evidence type="ECO:0000313" key="2">
    <source>
        <dbReference type="EMBL" id="MBL0406443.1"/>
    </source>
</evidence>
<protein>
    <submittedName>
        <fullName evidence="2">Uncharacterized protein</fullName>
    </submittedName>
</protein>
<feature type="signal peptide" evidence="1">
    <location>
        <begin position="1"/>
        <end position="24"/>
    </location>
</feature>
<feature type="chain" id="PRO_5038072376" evidence="1">
    <location>
        <begin position="25"/>
        <end position="204"/>
    </location>
</feature>
<keyword evidence="1" id="KW-0732">Signal</keyword>
<sequence length="204" mass="21831">MPSTPLLIPAVLSLLLMTSPGAAASRPAQSWFSQQGYVTPAGHRIIACHGYGCSRRLALSVDGAWFGRARAALKAGQGSPEAERRALGDVIRTYTAYLAASFGGKPDDPGSPAGMSGVNGQMDCLDETANTTSLLLVLQDEGLLAHHVVEHPESRGFFFDGRYPHFTAVIAEKRTGSAWAVDPWAKAPGQRSEILPLDQWRQDS</sequence>
<gene>
    <name evidence="2" type="ORF">JKG68_21020</name>
</gene>
<organism evidence="2 3">
    <name type="scientific">Microvirga aerilata</name>
    <dbReference type="NCBI Taxonomy" id="670292"/>
    <lineage>
        <taxon>Bacteria</taxon>
        <taxon>Pseudomonadati</taxon>
        <taxon>Pseudomonadota</taxon>
        <taxon>Alphaproteobacteria</taxon>
        <taxon>Hyphomicrobiales</taxon>
        <taxon>Methylobacteriaceae</taxon>
        <taxon>Microvirga</taxon>
    </lineage>
</organism>
<accession>A0A936Z8S0</accession>
<name>A0A936Z8S0_9HYPH</name>
<keyword evidence="3" id="KW-1185">Reference proteome</keyword>
<proteinExistence type="predicted"/>